<dbReference type="InterPro" id="IPR048324">
    <property type="entry name" value="ZSWIM1-3_RNaseH-like"/>
</dbReference>
<dbReference type="PANTHER" id="PTHR33936:SF24">
    <property type="entry name" value="C2H2-TYPE DOMAIN-CONTAINING PROTEIN"/>
    <property type="match status" value="1"/>
</dbReference>
<accession>A0AAW0USQ3</accession>
<dbReference type="AlphaFoldDB" id="A0AAW0USQ3"/>
<dbReference type="PANTHER" id="PTHR33936">
    <property type="entry name" value="PROTEIN CBG17840"/>
    <property type="match status" value="1"/>
</dbReference>
<evidence type="ECO:0000259" key="1">
    <source>
        <dbReference type="PROSITE" id="PS00028"/>
    </source>
</evidence>
<proteinExistence type="predicted"/>
<feature type="domain" description="C2H2-type" evidence="1">
    <location>
        <begin position="47"/>
        <end position="68"/>
    </location>
</feature>
<evidence type="ECO:0000313" key="2">
    <source>
        <dbReference type="EMBL" id="KAK8403167.1"/>
    </source>
</evidence>
<dbReference type="InterPro" id="IPR052797">
    <property type="entry name" value="RegFact_GeneExpr_CellDeath"/>
</dbReference>
<dbReference type="Proteomes" id="UP001487740">
    <property type="component" value="Unassembled WGS sequence"/>
</dbReference>
<dbReference type="EMBL" id="JARAKH010000007">
    <property type="protein sequence ID" value="KAK8403167.1"/>
    <property type="molecule type" value="Genomic_DNA"/>
</dbReference>
<feature type="domain" description="C2H2-type" evidence="1">
    <location>
        <begin position="84"/>
        <end position="105"/>
    </location>
</feature>
<dbReference type="SMART" id="SM00355">
    <property type="entry name" value="ZnF_C2H2"/>
    <property type="match status" value="2"/>
</dbReference>
<evidence type="ECO:0000313" key="3">
    <source>
        <dbReference type="Proteomes" id="UP001487740"/>
    </source>
</evidence>
<dbReference type="Gene3D" id="3.30.160.60">
    <property type="entry name" value="Classic Zinc Finger"/>
    <property type="match status" value="1"/>
</dbReference>
<protein>
    <recommendedName>
        <fullName evidence="1">C2H2-type domain-containing protein</fullName>
    </recommendedName>
</protein>
<dbReference type="PROSITE" id="PS00028">
    <property type="entry name" value="ZINC_FINGER_C2H2_1"/>
    <property type="match status" value="2"/>
</dbReference>
<keyword evidence="3" id="KW-1185">Reference proteome</keyword>
<comment type="caution">
    <text evidence="2">The sequence shown here is derived from an EMBL/GenBank/DDBJ whole genome shotgun (WGS) entry which is preliminary data.</text>
</comment>
<dbReference type="InterPro" id="IPR013087">
    <property type="entry name" value="Znf_C2H2_type"/>
</dbReference>
<dbReference type="Pfam" id="PF21056">
    <property type="entry name" value="ZSWIM1-3_RNaseH-like"/>
    <property type="match status" value="1"/>
</dbReference>
<organism evidence="2 3">
    <name type="scientific">Scylla paramamosain</name>
    <name type="common">Mud crab</name>
    <dbReference type="NCBI Taxonomy" id="85552"/>
    <lineage>
        <taxon>Eukaryota</taxon>
        <taxon>Metazoa</taxon>
        <taxon>Ecdysozoa</taxon>
        <taxon>Arthropoda</taxon>
        <taxon>Crustacea</taxon>
        <taxon>Multicrustacea</taxon>
        <taxon>Malacostraca</taxon>
        <taxon>Eumalacostraca</taxon>
        <taxon>Eucarida</taxon>
        <taxon>Decapoda</taxon>
        <taxon>Pleocyemata</taxon>
        <taxon>Brachyura</taxon>
        <taxon>Eubrachyura</taxon>
        <taxon>Portunoidea</taxon>
        <taxon>Portunidae</taxon>
        <taxon>Portuninae</taxon>
        <taxon>Scylla</taxon>
    </lineage>
</organism>
<reference evidence="2 3" key="1">
    <citation type="submission" date="2023-03" db="EMBL/GenBank/DDBJ databases">
        <title>High-quality genome of Scylla paramamosain provides insights in environmental adaptation.</title>
        <authorList>
            <person name="Zhang L."/>
        </authorList>
    </citation>
    <scope>NUCLEOTIDE SEQUENCE [LARGE SCALE GENOMIC DNA]</scope>
    <source>
        <strain evidence="2">LZ_2023a</strain>
        <tissue evidence="2">Muscle</tissue>
    </source>
</reference>
<name>A0AAW0USQ3_SCYPA</name>
<sequence length="494" mass="57131">MEQSEASEFQTIHPSHHYLSLEPACKRLKDDFSHQEMMKTKKNVFECPICKVQMSTRQALWKHKKRKHPEATKEESKNKNSLQCMDCEFRCPRVVDLIKHYENHHDRKLSLQTQDFATEGEFLNWKEEEERRTKASFVQHCGPRQRESAIVQYFYCNRSGFFVTKGEGKRNLKRQGSSKIGATCPAFIKFTLDRSTNRGTAEYCLDHTHPCDYAHLRLSDGIQKRVATHLAKGVKIEAILDDVRCSVQASDRDAYIVRKDVHNIKHRISRLSVDVKERQPENVTCISLLVHEMSSQKLSPILYYKGKGVESDVHDANDILIGIQTEFQKDMFLKYGKNCVCIESLHETNQFDYFLIIVMVIDGMGEILPVAWLISNKEDSCALTTFFQALKDRIGNFETDILMSDSASAFYNAWVSVFPTPKKRSHCSWQVDKCGRKKLQTHIPGSKVSEEESQHLKTCNYGLNEQKFRKMVQELESWLSNVKTLLTFLHGNIC</sequence>
<gene>
    <name evidence="2" type="ORF">O3P69_000987</name>
</gene>